<gene>
    <name evidence="2" type="ORF">KCG35_02935</name>
</gene>
<feature type="signal peptide" evidence="1">
    <location>
        <begin position="1"/>
        <end position="17"/>
    </location>
</feature>
<reference evidence="2 3" key="1">
    <citation type="submission" date="2021-04" db="EMBL/GenBank/DDBJ databases">
        <authorList>
            <person name="Pira H."/>
            <person name="Risdian C."/>
            <person name="Wink J."/>
        </authorList>
    </citation>
    <scope>NUCLEOTIDE SEQUENCE [LARGE SCALE GENOMIC DNA]</scope>
    <source>
        <strain evidence="2 3">WH53</strain>
    </source>
</reference>
<dbReference type="RefSeq" id="WP_215818168.1">
    <property type="nucleotide sequence ID" value="NZ_JAGSOY010000004.1"/>
</dbReference>
<keyword evidence="1" id="KW-0732">Signal</keyword>
<evidence type="ECO:0008006" key="4">
    <source>
        <dbReference type="Google" id="ProtNLM"/>
    </source>
</evidence>
<dbReference type="Proteomes" id="UP000690515">
    <property type="component" value="Unassembled WGS sequence"/>
</dbReference>
<evidence type="ECO:0000313" key="3">
    <source>
        <dbReference type="Proteomes" id="UP000690515"/>
    </source>
</evidence>
<sequence>MKKIVIIACTLLLQACASSYHPVSRENIVSSPPEVNKVNGVKVTIKRNASFIGGGLDGRFYYDDKHIVTLARGETYSFLASAGQHKLGVKSFQPIFLAPIPFYRETNVIFEKGKNYIYLIDSIPSAGLKLLETNE</sequence>
<dbReference type="EMBL" id="JAGSOY010000004">
    <property type="protein sequence ID" value="MBU2710004.1"/>
    <property type="molecule type" value="Genomic_DNA"/>
</dbReference>
<feature type="chain" id="PRO_5046151306" description="Lipoprotein" evidence="1">
    <location>
        <begin position="18"/>
        <end position="135"/>
    </location>
</feature>
<protein>
    <recommendedName>
        <fullName evidence="4">Lipoprotein</fullName>
    </recommendedName>
</protein>
<organism evidence="2 3">
    <name type="scientific">Zooshikella harenae</name>
    <dbReference type="NCBI Taxonomy" id="2827238"/>
    <lineage>
        <taxon>Bacteria</taxon>
        <taxon>Pseudomonadati</taxon>
        <taxon>Pseudomonadota</taxon>
        <taxon>Gammaproteobacteria</taxon>
        <taxon>Oceanospirillales</taxon>
        <taxon>Zooshikellaceae</taxon>
        <taxon>Zooshikella</taxon>
    </lineage>
</organism>
<dbReference type="PROSITE" id="PS51257">
    <property type="entry name" value="PROKAR_LIPOPROTEIN"/>
    <property type="match status" value="1"/>
</dbReference>
<evidence type="ECO:0000256" key="1">
    <source>
        <dbReference type="SAM" id="SignalP"/>
    </source>
</evidence>
<proteinExistence type="predicted"/>
<keyword evidence="3" id="KW-1185">Reference proteome</keyword>
<accession>A0ABS5Z7I0</accession>
<name>A0ABS5Z7I0_9GAMM</name>
<comment type="caution">
    <text evidence="2">The sequence shown here is derived from an EMBL/GenBank/DDBJ whole genome shotgun (WGS) entry which is preliminary data.</text>
</comment>
<evidence type="ECO:0000313" key="2">
    <source>
        <dbReference type="EMBL" id="MBU2710004.1"/>
    </source>
</evidence>